<evidence type="ECO:0000313" key="3">
    <source>
        <dbReference type="Proteomes" id="UP001366166"/>
    </source>
</evidence>
<sequence>MAQTMCPGQDTKFWGPGDIFETTCAHCGAEIEFFKDDASRRCPGCGQKVANPKLNLGCAQWCEHAKECLGYDPKEALAEHAAAGGGGESLLDRLLQAMQATFGRDAKRIEHAQAVLANAQELMKAEGGDPKVILAAAVLHDIGIQAAEAKHGSAAGRWQELEGPPIAEAIMKDLDLDMETRDHVGRIIANHHSAKDIDTLEFRIIWDSDWLVNIPEEFPGLSAEKMTKLIDKVFKTATGRKLARQRFLGA</sequence>
<accession>A0AAU9EA41</accession>
<dbReference type="AlphaFoldDB" id="A0AAU9EA41"/>
<dbReference type="SUPFAM" id="SSF109604">
    <property type="entry name" value="HD-domain/PDEase-like"/>
    <property type="match status" value="1"/>
</dbReference>
<dbReference type="CDD" id="cd00077">
    <property type="entry name" value="HDc"/>
    <property type="match status" value="1"/>
</dbReference>
<dbReference type="InterPro" id="IPR006674">
    <property type="entry name" value="HD_domain"/>
</dbReference>
<keyword evidence="3" id="KW-1185">Reference proteome</keyword>
<protein>
    <recommendedName>
        <fullName evidence="1">HD domain-containing protein</fullName>
    </recommendedName>
</protein>
<evidence type="ECO:0000259" key="1">
    <source>
        <dbReference type="Pfam" id="PF01966"/>
    </source>
</evidence>
<evidence type="ECO:0000313" key="2">
    <source>
        <dbReference type="EMBL" id="BEQ13983.1"/>
    </source>
</evidence>
<organism evidence="2 3">
    <name type="scientific">Desulfoferula mesophila</name>
    <dbReference type="NCBI Taxonomy" id="3058419"/>
    <lineage>
        <taxon>Bacteria</taxon>
        <taxon>Pseudomonadati</taxon>
        <taxon>Thermodesulfobacteriota</taxon>
        <taxon>Desulfarculia</taxon>
        <taxon>Desulfarculales</taxon>
        <taxon>Desulfarculaceae</taxon>
        <taxon>Desulfoferula</taxon>
    </lineage>
</organism>
<dbReference type="RefSeq" id="WP_338605710.1">
    <property type="nucleotide sequence ID" value="NZ_AP028679.1"/>
</dbReference>
<dbReference type="EMBL" id="AP028679">
    <property type="protein sequence ID" value="BEQ13983.1"/>
    <property type="molecule type" value="Genomic_DNA"/>
</dbReference>
<dbReference type="KEGG" id="dmp:FAK_10490"/>
<dbReference type="Proteomes" id="UP001366166">
    <property type="component" value="Chromosome"/>
</dbReference>
<feature type="domain" description="HD" evidence="1">
    <location>
        <begin position="108"/>
        <end position="212"/>
    </location>
</feature>
<dbReference type="Gene3D" id="1.10.3210.10">
    <property type="entry name" value="Hypothetical protein af1432"/>
    <property type="match status" value="1"/>
</dbReference>
<dbReference type="InterPro" id="IPR003607">
    <property type="entry name" value="HD/PDEase_dom"/>
</dbReference>
<name>A0AAU9EA41_9BACT</name>
<dbReference type="Pfam" id="PF01966">
    <property type="entry name" value="HD"/>
    <property type="match status" value="1"/>
</dbReference>
<proteinExistence type="predicted"/>
<reference evidence="3" key="1">
    <citation type="journal article" date="2023" name="Arch. Microbiol.">
        <title>Desulfoferula mesophilus gen. nov. sp. nov., a mesophilic sulfate-reducing bacterium isolated from a brackish lake sediment.</title>
        <authorList>
            <person name="Watanabe T."/>
            <person name="Yabe T."/>
            <person name="Tsuji J.M."/>
            <person name="Fukui M."/>
        </authorList>
    </citation>
    <scope>NUCLEOTIDE SEQUENCE [LARGE SCALE GENOMIC DNA]</scope>
    <source>
        <strain evidence="3">12FAK</strain>
    </source>
</reference>
<gene>
    <name evidence="2" type="ORF">FAK_10490</name>
</gene>